<dbReference type="GO" id="GO:0000287">
    <property type="term" value="F:magnesium ion binding"/>
    <property type="evidence" value="ECO:0007669"/>
    <property type="project" value="UniProtKB-UniRule"/>
</dbReference>
<evidence type="ECO:0000256" key="2">
    <source>
        <dbReference type="ARBA" id="ARBA00022722"/>
    </source>
</evidence>
<dbReference type="GO" id="GO:0004540">
    <property type="term" value="F:RNA nuclease activity"/>
    <property type="evidence" value="ECO:0007669"/>
    <property type="project" value="InterPro"/>
</dbReference>
<dbReference type="InterPro" id="IPR022907">
    <property type="entry name" value="VapC_family"/>
</dbReference>
<dbReference type="Proteomes" id="UP000035763">
    <property type="component" value="Unassembled WGS sequence"/>
</dbReference>
<dbReference type="Gene3D" id="3.40.50.1010">
    <property type="entry name" value="5'-nuclease"/>
    <property type="match status" value="1"/>
</dbReference>
<evidence type="ECO:0000259" key="7">
    <source>
        <dbReference type="Pfam" id="PF01850"/>
    </source>
</evidence>
<dbReference type="AlphaFoldDB" id="W6JUM6"/>
<protein>
    <recommendedName>
        <fullName evidence="6">Ribonuclease VapC</fullName>
        <shortName evidence="6">RNase VapC</shortName>
        <ecNumber evidence="6">3.1.-.-</ecNumber>
    </recommendedName>
    <alternativeName>
        <fullName evidence="6">Toxin VapC</fullName>
    </alternativeName>
</protein>
<dbReference type="OrthoDB" id="4753079at2"/>
<organism evidence="8 9">
    <name type="scientific">Nostocoides australiense Ben110</name>
    <dbReference type="NCBI Taxonomy" id="1193182"/>
    <lineage>
        <taxon>Bacteria</taxon>
        <taxon>Bacillati</taxon>
        <taxon>Actinomycetota</taxon>
        <taxon>Actinomycetes</taxon>
        <taxon>Micrococcales</taxon>
        <taxon>Intrasporangiaceae</taxon>
        <taxon>Nostocoides</taxon>
    </lineage>
</organism>
<evidence type="ECO:0000256" key="1">
    <source>
        <dbReference type="ARBA" id="ARBA00022649"/>
    </source>
</evidence>
<evidence type="ECO:0000313" key="8">
    <source>
        <dbReference type="EMBL" id="CCH72210.1"/>
    </source>
</evidence>
<dbReference type="STRING" id="1193182.BN11_1440014"/>
<dbReference type="HAMAP" id="MF_00265">
    <property type="entry name" value="VapC_Nob1"/>
    <property type="match status" value="1"/>
</dbReference>
<dbReference type="InterPro" id="IPR002716">
    <property type="entry name" value="PIN_dom"/>
</dbReference>
<keyword evidence="2 6" id="KW-0540">Nuclease</keyword>
<evidence type="ECO:0000313" key="9">
    <source>
        <dbReference type="Proteomes" id="UP000035763"/>
    </source>
</evidence>
<dbReference type="RefSeq" id="WP_048697392.1">
    <property type="nucleotide sequence ID" value="NZ_HG764815.1"/>
</dbReference>
<keyword evidence="9" id="KW-1185">Reference proteome</keyword>
<keyword evidence="1 6" id="KW-1277">Toxin-antitoxin system</keyword>
<dbReference type="EC" id="3.1.-.-" evidence="6"/>
<accession>W6JUM6</accession>
<comment type="cofactor">
    <cofactor evidence="6">
        <name>Mg(2+)</name>
        <dbReference type="ChEBI" id="CHEBI:18420"/>
    </cofactor>
</comment>
<dbReference type="SUPFAM" id="SSF88723">
    <property type="entry name" value="PIN domain-like"/>
    <property type="match status" value="1"/>
</dbReference>
<evidence type="ECO:0000256" key="5">
    <source>
        <dbReference type="ARBA" id="ARBA00022842"/>
    </source>
</evidence>
<comment type="function">
    <text evidence="6">Toxic component of a toxin-antitoxin (TA) system. An RNase.</text>
</comment>
<dbReference type="GO" id="GO:0016787">
    <property type="term" value="F:hydrolase activity"/>
    <property type="evidence" value="ECO:0007669"/>
    <property type="project" value="UniProtKB-KW"/>
</dbReference>
<dbReference type="InterPro" id="IPR029060">
    <property type="entry name" value="PIN-like_dom_sf"/>
</dbReference>
<keyword evidence="5 6" id="KW-0460">Magnesium</keyword>
<comment type="caution">
    <text evidence="8">The sequence shown here is derived from an EMBL/GenBank/DDBJ whole genome shotgun (WGS) entry which is preliminary data.</text>
</comment>
<feature type="binding site" evidence="6">
    <location>
        <position position="5"/>
    </location>
    <ligand>
        <name>Mg(2+)</name>
        <dbReference type="ChEBI" id="CHEBI:18420"/>
    </ligand>
</feature>
<gene>
    <name evidence="6" type="primary">vapC</name>
    <name evidence="8" type="ORF">BN11_1440014</name>
</gene>
<dbReference type="Pfam" id="PF01850">
    <property type="entry name" value="PIN"/>
    <property type="match status" value="1"/>
</dbReference>
<feature type="binding site" evidence="6">
    <location>
        <position position="100"/>
    </location>
    <ligand>
        <name>Mg(2+)</name>
        <dbReference type="ChEBI" id="CHEBI:18420"/>
    </ligand>
</feature>
<evidence type="ECO:0000256" key="3">
    <source>
        <dbReference type="ARBA" id="ARBA00022723"/>
    </source>
</evidence>
<comment type="similarity">
    <text evidence="6">Belongs to the PINc/VapC protein family.</text>
</comment>
<evidence type="ECO:0000256" key="4">
    <source>
        <dbReference type="ARBA" id="ARBA00022801"/>
    </source>
</evidence>
<evidence type="ECO:0000256" key="6">
    <source>
        <dbReference type="HAMAP-Rule" id="MF_00265"/>
    </source>
</evidence>
<proteinExistence type="inferred from homology"/>
<dbReference type="GO" id="GO:0090729">
    <property type="term" value="F:toxin activity"/>
    <property type="evidence" value="ECO:0007669"/>
    <property type="project" value="UniProtKB-KW"/>
</dbReference>
<feature type="domain" description="PIN" evidence="7">
    <location>
        <begin position="2"/>
        <end position="126"/>
    </location>
</feature>
<reference evidence="8 9" key="1">
    <citation type="journal article" date="2013" name="ISME J.">
        <title>A metabolic model for members of the genus Tetrasphaera involved in enhanced biological phosphorus removal.</title>
        <authorList>
            <person name="Kristiansen R."/>
            <person name="Nguyen H.T.T."/>
            <person name="Saunders A.M."/>
            <person name="Nielsen J.L."/>
            <person name="Wimmer R."/>
            <person name="Le V.Q."/>
            <person name="McIlroy S.J."/>
            <person name="Petrovski S."/>
            <person name="Seviour R.J."/>
            <person name="Calteau A."/>
            <person name="Nielsen K.L."/>
            <person name="Nielsen P.H."/>
        </authorList>
    </citation>
    <scope>NUCLEOTIDE SEQUENCE [LARGE SCALE GENOMIC DNA]</scope>
    <source>
        <strain evidence="8 9">Ben110</strain>
    </source>
</reference>
<keyword evidence="6" id="KW-0800">Toxin</keyword>
<keyword evidence="3 6" id="KW-0479">Metal-binding</keyword>
<dbReference type="EMBL" id="CAJA01000051">
    <property type="protein sequence ID" value="CCH72210.1"/>
    <property type="molecule type" value="Genomic_DNA"/>
</dbReference>
<keyword evidence="4 6" id="KW-0378">Hydrolase</keyword>
<sequence>MIVLDAYAVIGLLRGDEVACEVRRLLEDESCAINSVNLAEVVDQLVRVFGRPEDDVLADLALLQLTGMRVIPVDAAVATSAGLTRAANYGSKRCPVSMADCVAAATASATDAALATADPDLANVARAGGTPVVALPDSDGRLP</sequence>
<name>W6JUM6_9MICO</name>